<dbReference type="EMBL" id="JBIRYL010000030">
    <property type="protein sequence ID" value="MFI2234515.1"/>
    <property type="molecule type" value="Genomic_DNA"/>
</dbReference>
<keyword evidence="1" id="KW-0418">Kinase</keyword>
<comment type="caution">
    <text evidence="1">The sequence shown here is derived from an EMBL/GenBank/DDBJ whole genome shotgun (WGS) entry which is preliminary data.</text>
</comment>
<keyword evidence="2" id="KW-1185">Reference proteome</keyword>
<organism evidence="1 2">
    <name type="scientific">Nocardia testacea</name>
    <dbReference type="NCBI Taxonomy" id="248551"/>
    <lineage>
        <taxon>Bacteria</taxon>
        <taxon>Bacillati</taxon>
        <taxon>Actinomycetota</taxon>
        <taxon>Actinomycetes</taxon>
        <taxon>Mycobacteriales</taxon>
        <taxon>Nocardiaceae</taxon>
        <taxon>Nocardia</taxon>
    </lineage>
</organism>
<proteinExistence type="predicted"/>
<keyword evidence="1" id="KW-0808">Transferase</keyword>
<dbReference type="InterPro" id="IPR027417">
    <property type="entry name" value="P-loop_NTPase"/>
</dbReference>
<evidence type="ECO:0000313" key="2">
    <source>
        <dbReference type="Proteomes" id="UP001611494"/>
    </source>
</evidence>
<reference evidence="1 2" key="1">
    <citation type="submission" date="2024-10" db="EMBL/GenBank/DDBJ databases">
        <title>The Natural Products Discovery Center: Release of the First 8490 Sequenced Strains for Exploring Actinobacteria Biosynthetic Diversity.</title>
        <authorList>
            <person name="Kalkreuter E."/>
            <person name="Kautsar S.A."/>
            <person name="Yang D."/>
            <person name="Bader C.D."/>
            <person name="Teijaro C.N."/>
            <person name="Fluegel L."/>
            <person name="Davis C.M."/>
            <person name="Simpson J.R."/>
            <person name="Lauterbach L."/>
            <person name="Steele A.D."/>
            <person name="Gui C."/>
            <person name="Meng S."/>
            <person name="Li G."/>
            <person name="Viehrig K."/>
            <person name="Ye F."/>
            <person name="Su P."/>
            <person name="Kiefer A.F."/>
            <person name="Nichols A."/>
            <person name="Cepeda A.J."/>
            <person name="Yan W."/>
            <person name="Fan B."/>
            <person name="Jiang Y."/>
            <person name="Adhikari A."/>
            <person name="Zheng C.-J."/>
            <person name="Schuster L."/>
            <person name="Cowan T.M."/>
            <person name="Smanski M.J."/>
            <person name="Chevrette M.G."/>
            <person name="De Carvalho L.P.S."/>
            <person name="Shen B."/>
        </authorList>
    </citation>
    <scope>NUCLEOTIDE SEQUENCE [LARGE SCALE GENOMIC DNA]</scope>
    <source>
        <strain evidence="1 2">NPDC019377</strain>
    </source>
</reference>
<protein>
    <submittedName>
        <fullName evidence="1">Kinase</fullName>
    </submittedName>
</protein>
<dbReference type="SUPFAM" id="SSF52540">
    <property type="entry name" value="P-loop containing nucleoside triphosphate hydrolases"/>
    <property type="match status" value="1"/>
</dbReference>
<dbReference type="RefSeq" id="WP_397067310.1">
    <property type="nucleotide sequence ID" value="NZ_JBIRYL010000030.1"/>
</dbReference>
<dbReference type="Gene3D" id="3.40.50.300">
    <property type="entry name" value="P-loop containing nucleotide triphosphate hydrolases"/>
    <property type="match status" value="1"/>
</dbReference>
<accession>A0ABW7W8D7</accession>
<name>A0ABW7W8D7_9NOCA</name>
<dbReference type="Proteomes" id="UP001611494">
    <property type="component" value="Unassembled WGS sequence"/>
</dbReference>
<gene>
    <name evidence="1" type="ORF">ACH49Z_32175</name>
</gene>
<sequence length="180" mass="20100">MILFGGPASGKDTITDELTRSDPEYRLYQRLKVGAGRTSGYRMGTEAELEQLRVAGAVIWENQRYGNVYVIDRAELERMEGANLLPVIHLGQREAVSELQKAEPGTRWLVVELWCSRPVAAARIAARATGDTAERLAAWDQTGHLNRPDLFIDTTHTSPADAAEQIRRKVQWLSQSLSPQ</sequence>
<dbReference type="GO" id="GO:0016301">
    <property type="term" value="F:kinase activity"/>
    <property type="evidence" value="ECO:0007669"/>
    <property type="project" value="UniProtKB-KW"/>
</dbReference>
<evidence type="ECO:0000313" key="1">
    <source>
        <dbReference type="EMBL" id="MFI2234515.1"/>
    </source>
</evidence>